<dbReference type="InterPro" id="IPR016155">
    <property type="entry name" value="Mopterin_synth/thiamin_S_b"/>
</dbReference>
<accession>A0A517RBW4</accession>
<protein>
    <submittedName>
        <fullName evidence="1">ThiS family protein</fullName>
    </submittedName>
</protein>
<dbReference type="OrthoDB" id="288065at2"/>
<proteinExistence type="predicted"/>
<dbReference type="PANTHER" id="PTHR38031">
    <property type="entry name" value="SULFUR CARRIER PROTEIN SLR0821-RELATED"/>
    <property type="match status" value="1"/>
</dbReference>
<dbReference type="Pfam" id="PF02597">
    <property type="entry name" value="ThiS"/>
    <property type="match status" value="1"/>
</dbReference>
<dbReference type="Gene3D" id="3.10.20.30">
    <property type="match status" value="1"/>
</dbReference>
<reference evidence="1 2" key="1">
    <citation type="submission" date="2019-02" db="EMBL/GenBank/DDBJ databases">
        <title>Deep-cultivation of Planctomycetes and their phenomic and genomic characterization uncovers novel biology.</title>
        <authorList>
            <person name="Wiegand S."/>
            <person name="Jogler M."/>
            <person name="Boedeker C."/>
            <person name="Pinto D."/>
            <person name="Vollmers J."/>
            <person name="Rivas-Marin E."/>
            <person name="Kohn T."/>
            <person name="Peeters S.H."/>
            <person name="Heuer A."/>
            <person name="Rast P."/>
            <person name="Oberbeckmann S."/>
            <person name="Bunk B."/>
            <person name="Jeske O."/>
            <person name="Meyerdierks A."/>
            <person name="Storesund J.E."/>
            <person name="Kallscheuer N."/>
            <person name="Luecker S."/>
            <person name="Lage O.M."/>
            <person name="Pohl T."/>
            <person name="Merkel B.J."/>
            <person name="Hornburger P."/>
            <person name="Mueller R.-W."/>
            <person name="Bruemmer F."/>
            <person name="Labrenz M."/>
            <person name="Spormann A.M."/>
            <person name="Op den Camp H."/>
            <person name="Overmann J."/>
            <person name="Amann R."/>
            <person name="Jetten M.S.M."/>
            <person name="Mascher T."/>
            <person name="Medema M.H."/>
            <person name="Devos D.P."/>
            <person name="Kaster A.-K."/>
            <person name="Ovreas L."/>
            <person name="Rohde M."/>
            <person name="Galperin M.Y."/>
            <person name="Jogler C."/>
        </authorList>
    </citation>
    <scope>NUCLEOTIDE SEQUENCE [LARGE SCALE GENOMIC DNA]</scope>
    <source>
        <strain evidence="1 2">Pan241w</strain>
    </source>
</reference>
<dbReference type="RefSeq" id="WP_145212860.1">
    <property type="nucleotide sequence ID" value="NZ_CP036269.1"/>
</dbReference>
<name>A0A517RBW4_9PLAN</name>
<keyword evidence="2" id="KW-1185">Reference proteome</keyword>
<dbReference type="KEGG" id="gaz:Pan241w_14380"/>
<dbReference type="EMBL" id="CP036269">
    <property type="protein sequence ID" value="QDT41378.1"/>
    <property type="molecule type" value="Genomic_DNA"/>
</dbReference>
<dbReference type="InterPro" id="IPR003749">
    <property type="entry name" value="ThiS/MoaD-like"/>
</dbReference>
<evidence type="ECO:0000313" key="1">
    <source>
        <dbReference type="EMBL" id="QDT41378.1"/>
    </source>
</evidence>
<gene>
    <name evidence="1" type="ORF">Pan241w_14380</name>
</gene>
<dbReference type="InterPro" id="IPR012675">
    <property type="entry name" value="Beta-grasp_dom_sf"/>
</dbReference>
<dbReference type="Proteomes" id="UP000317171">
    <property type="component" value="Chromosome"/>
</dbReference>
<organism evidence="1 2">
    <name type="scientific">Gimesia alba</name>
    <dbReference type="NCBI Taxonomy" id="2527973"/>
    <lineage>
        <taxon>Bacteria</taxon>
        <taxon>Pseudomonadati</taxon>
        <taxon>Planctomycetota</taxon>
        <taxon>Planctomycetia</taxon>
        <taxon>Planctomycetales</taxon>
        <taxon>Planctomycetaceae</taxon>
        <taxon>Gimesia</taxon>
    </lineage>
</organism>
<sequence>MPRLFIPPLLRPFCEGEEEVNVEGATVLEAVQSLDQQFPGVLDHLCPEGKLRAGMAVTVDQNVTPRGLAQKVSPESEIHFLPAIGGG</sequence>
<evidence type="ECO:0000313" key="2">
    <source>
        <dbReference type="Proteomes" id="UP000317171"/>
    </source>
</evidence>
<dbReference type="SUPFAM" id="SSF54285">
    <property type="entry name" value="MoaD/ThiS"/>
    <property type="match status" value="1"/>
</dbReference>
<dbReference type="AlphaFoldDB" id="A0A517RBW4"/>
<dbReference type="InterPro" id="IPR052045">
    <property type="entry name" value="Sulfur_Carrier/Prot_Modifier"/>
</dbReference>
<dbReference type="PANTHER" id="PTHR38031:SF1">
    <property type="entry name" value="SULFUR CARRIER PROTEIN CYSO"/>
    <property type="match status" value="1"/>
</dbReference>